<protein>
    <submittedName>
        <fullName evidence="2">Dtr system oriT relaxase</fullName>
    </submittedName>
</protein>
<accession>A0A379JMP9</accession>
<dbReference type="Gene3D" id="2.30.30.940">
    <property type="match status" value="1"/>
</dbReference>
<keyword evidence="3" id="KW-1185">Reference proteome</keyword>
<evidence type="ECO:0000313" key="3">
    <source>
        <dbReference type="Proteomes" id="UP000255467"/>
    </source>
</evidence>
<organism evidence="2 3">
    <name type="scientific">Nocardia otitidiscaviarum</name>
    <dbReference type="NCBI Taxonomy" id="1823"/>
    <lineage>
        <taxon>Bacteria</taxon>
        <taxon>Bacillati</taxon>
        <taxon>Actinomycetota</taxon>
        <taxon>Actinomycetes</taxon>
        <taxon>Mycobacteriales</taxon>
        <taxon>Nocardiaceae</taxon>
        <taxon>Nocardia</taxon>
    </lineage>
</organism>
<proteinExistence type="predicted"/>
<gene>
    <name evidence="2" type="ORF">NCTC1934_06978</name>
</gene>
<dbReference type="AlphaFoldDB" id="A0A379JMP9"/>
<feature type="region of interest" description="Disordered" evidence="1">
    <location>
        <begin position="265"/>
        <end position="307"/>
    </location>
</feature>
<dbReference type="Pfam" id="PF13604">
    <property type="entry name" value="AAA_30"/>
    <property type="match status" value="1"/>
</dbReference>
<reference evidence="2 3" key="1">
    <citation type="submission" date="2018-06" db="EMBL/GenBank/DDBJ databases">
        <authorList>
            <consortium name="Pathogen Informatics"/>
            <person name="Doyle S."/>
        </authorList>
    </citation>
    <scope>NUCLEOTIDE SEQUENCE [LARGE SCALE GENOMIC DNA]</scope>
    <source>
        <strain evidence="2 3">NCTC1934</strain>
    </source>
</reference>
<name>A0A379JMP9_9NOCA</name>
<dbReference type="EMBL" id="UGRY01000008">
    <property type="protein sequence ID" value="SUD49624.1"/>
    <property type="molecule type" value="Genomic_DNA"/>
</dbReference>
<dbReference type="InterPro" id="IPR027417">
    <property type="entry name" value="P-loop_NTPase"/>
</dbReference>
<dbReference type="Proteomes" id="UP000255467">
    <property type="component" value="Unassembled WGS sequence"/>
</dbReference>
<feature type="region of interest" description="Disordered" evidence="1">
    <location>
        <begin position="207"/>
        <end position="242"/>
    </location>
</feature>
<evidence type="ECO:0000313" key="2">
    <source>
        <dbReference type="EMBL" id="SUD49624.1"/>
    </source>
</evidence>
<feature type="compositionally biased region" description="Basic and acidic residues" evidence="1">
    <location>
        <begin position="224"/>
        <end position="242"/>
    </location>
</feature>
<evidence type="ECO:0000256" key="1">
    <source>
        <dbReference type="SAM" id="MobiDB-lite"/>
    </source>
</evidence>
<dbReference type="Gene3D" id="3.40.50.300">
    <property type="entry name" value="P-loop containing nucleotide triphosphate hydrolases"/>
    <property type="match status" value="2"/>
</dbReference>
<sequence length="307" mass="33268">MILVDEAAMASTPNLYELQRIADTAGAVVRYVGDPYQLSAVESGGMMRLLAQETKAPELVTVVRFRTEGEAPASLQVRNGDARIAFDWYKDQGRITSGMSDELREKILAEYVRDRAAGTVSLMMAATVSDVTALNGAAQAMFAASGEVRTAGPRTALSDGHHGYIGDMVVTRKNNNRLRVTRGKRAGSSVDNGNLWRITKIHEDGSLTVGRQLPPGSRTPACRLRPDAHRTRTRDDSPPVARHDTARTCYKALGRALPTVARVERGLHRPTPPPTQILTTPDANPSPNAISGYACWPAKTTTSPRPK</sequence>
<dbReference type="SUPFAM" id="SSF52540">
    <property type="entry name" value="P-loop containing nucleoside triphosphate hydrolases"/>
    <property type="match status" value="1"/>
</dbReference>